<evidence type="ECO:0000313" key="2">
    <source>
        <dbReference type="EMBL" id="GHO98684.1"/>
    </source>
</evidence>
<sequence length="319" mass="34370">MKLRKKSVFIGLVLMIVLAGSWFFFFQPISNPQGRTALRPGWKLIDALSGKGNTIIAGHQIVLPHLWGYALECSEGAVRLVLDGVNRQMELGQQPCSVPSLLTDVPQSIEYDLTPLTISTLSITAAPRTTWKIAFVQPEKPSALHLDPGWKGIMGMGSAGGPIEGEIGSFAPVQRIWGLVGVCMGRGTMTARLTPGEKLVTFPVCDGQPRLMVVRYSSPTRVHKVEVRPSSNSLLSTVVVVCVNEQRCGLAPESTELENHAPMTALGARCGCLPRLGHAPSVTRSGRSLLDEHRSLLQASVAGLYSIAHRSNTASIPLH</sequence>
<reference evidence="2" key="1">
    <citation type="submission" date="2020-10" db="EMBL/GenBank/DDBJ databases">
        <title>Taxonomic study of unclassified bacteria belonging to the class Ktedonobacteria.</title>
        <authorList>
            <person name="Yabe S."/>
            <person name="Wang C.M."/>
            <person name="Zheng Y."/>
            <person name="Sakai Y."/>
            <person name="Cavaletti L."/>
            <person name="Monciardini P."/>
            <person name="Donadio S."/>
        </authorList>
    </citation>
    <scope>NUCLEOTIDE SEQUENCE</scope>
    <source>
        <strain evidence="2">ID150040</strain>
    </source>
</reference>
<dbReference type="AlphaFoldDB" id="A0A8J3IN49"/>
<gene>
    <name evidence="2" type="ORF">KSF_087320</name>
</gene>
<dbReference type="RefSeq" id="WP_220209385.1">
    <property type="nucleotide sequence ID" value="NZ_BNJK01000002.1"/>
</dbReference>
<proteinExistence type="predicted"/>
<evidence type="ECO:0000313" key="3">
    <source>
        <dbReference type="Proteomes" id="UP000597444"/>
    </source>
</evidence>
<keyword evidence="1" id="KW-0472">Membrane</keyword>
<dbReference type="Proteomes" id="UP000597444">
    <property type="component" value="Unassembled WGS sequence"/>
</dbReference>
<keyword evidence="1" id="KW-0812">Transmembrane</keyword>
<evidence type="ECO:0000256" key="1">
    <source>
        <dbReference type="SAM" id="Phobius"/>
    </source>
</evidence>
<feature type="transmembrane region" description="Helical" evidence="1">
    <location>
        <begin position="7"/>
        <end position="26"/>
    </location>
</feature>
<protein>
    <submittedName>
        <fullName evidence="2">Uncharacterized protein</fullName>
    </submittedName>
</protein>
<keyword evidence="1" id="KW-1133">Transmembrane helix</keyword>
<keyword evidence="3" id="KW-1185">Reference proteome</keyword>
<organism evidence="2 3">
    <name type="scientific">Reticulibacter mediterranei</name>
    <dbReference type="NCBI Taxonomy" id="2778369"/>
    <lineage>
        <taxon>Bacteria</taxon>
        <taxon>Bacillati</taxon>
        <taxon>Chloroflexota</taxon>
        <taxon>Ktedonobacteria</taxon>
        <taxon>Ktedonobacterales</taxon>
        <taxon>Reticulibacteraceae</taxon>
        <taxon>Reticulibacter</taxon>
    </lineage>
</organism>
<comment type="caution">
    <text evidence="2">The sequence shown here is derived from an EMBL/GenBank/DDBJ whole genome shotgun (WGS) entry which is preliminary data.</text>
</comment>
<name>A0A8J3IN49_9CHLR</name>
<accession>A0A8J3IN49</accession>
<dbReference type="EMBL" id="BNJK01000002">
    <property type="protein sequence ID" value="GHO98684.1"/>
    <property type="molecule type" value="Genomic_DNA"/>
</dbReference>